<keyword evidence="2" id="KW-1185">Reference proteome</keyword>
<reference evidence="1 2" key="1">
    <citation type="submission" date="2019-06" db="EMBL/GenBank/DDBJ databases">
        <title>Sequencing the genomes of 1000 actinobacteria strains.</title>
        <authorList>
            <person name="Klenk H.-P."/>
        </authorList>
    </citation>
    <scope>NUCLEOTIDE SEQUENCE [LARGE SCALE GENOMIC DNA]</scope>
    <source>
        <strain evidence="1 2">DSM 25218</strain>
    </source>
</reference>
<proteinExistence type="predicted"/>
<dbReference type="AlphaFoldDB" id="A0A543A2B9"/>
<dbReference type="Proteomes" id="UP000320209">
    <property type="component" value="Unassembled WGS sequence"/>
</dbReference>
<gene>
    <name evidence="1" type="ORF">FB381_0596</name>
</gene>
<name>A0A543A2B9_9ACTN</name>
<dbReference type="OrthoDB" id="5075751at2"/>
<accession>A0A543A2B9</accession>
<evidence type="ECO:0000313" key="2">
    <source>
        <dbReference type="Proteomes" id="UP000320209"/>
    </source>
</evidence>
<sequence>MRAGESFPYDQAYIEFNDAFVESLEPLTIAQRESLLADVVALCRNPAGAHPLSNRGGQKLAGWNTLDVLQKEYRVVFASRVDVVDGVAVGMIEVLVAGPRRAEAAYDMAAALVRSGRIDPDLLTEVWDVLALVEVVAEEVGLDGWDYRPEPAPPGMVKAAVASGILDEATAMNLSKDELEAAMTHGWDTDGNPDPVGAVGAAMRRARAGVEPFDLTRIMSGRRESRCGVILKRVKRPCIRREGHPGPHRATS</sequence>
<dbReference type="EMBL" id="VFOV01000001">
    <property type="protein sequence ID" value="TQL66731.1"/>
    <property type="molecule type" value="Genomic_DNA"/>
</dbReference>
<evidence type="ECO:0000313" key="1">
    <source>
        <dbReference type="EMBL" id="TQL66731.1"/>
    </source>
</evidence>
<dbReference type="RefSeq" id="WP_141778911.1">
    <property type="nucleotide sequence ID" value="NZ_VFOV01000001.1"/>
</dbReference>
<comment type="caution">
    <text evidence="1">The sequence shown here is derived from an EMBL/GenBank/DDBJ whole genome shotgun (WGS) entry which is preliminary data.</text>
</comment>
<protein>
    <submittedName>
        <fullName evidence="1">Uncharacterized protein</fullName>
    </submittedName>
</protein>
<organism evidence="1 2">
    <name type="scientific">Nocardioides albertanoniae</name>
    <dbReference type="NCBI Taxonomy" id="1175486"/>
    <lineage>
        <taxon>Bacteria</taxon>
        <taxon>Bacillati</taxon>
        <taxon>Actinomycetota</taxon>
        <taxon>Actinomycetes</taxon>
        <taxon>Propionibacteriales</taxon>
        <taxon>Nocardioidaceae</taxon>
        <taxon>Nocardioides</taxon>
    </lineage>
</organism>